<keyword evidence="4" id="KW-1185">Reference proteome</keyword>
<organism evidence="3 4">
    <name type="scientific">Massilia terrae</name>
    <dbReference type="NCBI Taxonomy" id="1811224"/>
    <lineage>
        <taxon>Bacteria</taxon>
        <taxon>Pseudomonadati</taxon>
        <taxon>Pseudomonadota</taxon>
        <taxon>Betaproteobacteria</taxon>
        <taxon>Burkholderiales</taxon>
        <taxon>Oxalobacteraceae</taxon>
        <taxon>Telluria group</taxon>
        <taxon>Massilia</taxon>
    </lineage>
</organism>
<name>A0ABT2CWT1_9BURK</name>
<reference evidence="3 4" key="1">
    <citation type="submission" date="2022-08" db="EMBL/GenBank/DDBJ databases">
        <title>Reclassification of Massilia species as members of the genera Telluria, Duganella, Pseudoduganella, Mokoshia gen. nov. and Zemynaea gen. nov. using orthogonal and non-orthogonal genome-based approaches.</title>
        <authorList>
            <person name="Bowman J.P."/>
        </authorList>
    </citation>
    <scope>NUCLEOTIDE SEQUENCE [LARGE SCALE GENOMIC DNA]</scope>
    <source>
        <strain evidence="3 4">JCM 31606</strain>
    </source>
</reference>
<feature type="transmembrane region" description="Helical" evidence="2">
    <location>
        <begin position="261"/>
        <end position="287"/>
    </location>
</feature>
<keyword evidence="2" id="KW-0812">Transmembrane</keyword>
<evidence type="ECO:0000313" key="4">
    <source>
        <dbReference type="Proteomes" id="UP001204621"/>
    </source>
</evidence>
<evidence type="ECO:0000313" key="3">
    <source>
        <dbReference type="EMBL" id="MCS0657563.1"/>
    </source>
</evidence>
<keyword evidence="2" id="KW-0472">Membrane</keyword>
<dbReference type="RefSeq" id="WP_258810702.1">
    <property type="nucleotide sequence ID" value="NZ_JANUGU010000001.1"/>
</dbReference>
<evidence type="ECO:0000256" key="1">
    <source>
        <dbReference type="SAM" id="Coils"/>
    </source>
</evidence>
<dbReference type="Gene3D" id="1.20.1170.10">
    <property type="match status" value="1"/>
</dbReference>
<keyword evidence="2" id="KW-1133">Transmembrane helix</keyword>
<comment type="caution">
    <text evidence="3">The sequence shown here is derived from an EMBL/GenBank/DDBJ whole genome shotgun (WGS) entry which is preliminary data.</text>
</comment>
<dbReference type="NCBIfam" id="NF033928">
    <property type="entry name" value="alph_xenorhab_A"/>
    <property type="match status" value="1"/>
</dbReference>
<dbReference type="EMBL" id="JANUGU010000001">
    <property type="protein sequence ID" value="MCS0657563.1"/>
    <property type="molecule type" value="Genomic_DNA"/>
</dbReference>
<keyword evidence="1" id="KW-0175">Coiled coil</keyword>
<accession>A0ABT2CWT1</accession>
<proteinExistence type="predicted"/>
<gene>
    <name evidence="3" type="ORF">NX778_05730</name>
</gene>
<protein>
    <submittedName>
        <fullName evidence="3">Alpha-xenorhabdolysin family binary toxin subunit A</fullName>
    </submittedName>
</protein>
<dbReference type="SUPFAM" id="SSF58100">
    <property type="entry name" value="Bacterial hemolysins"/>
    <property type="match status" value="1"/>
</dbReference>
<feature type="transmembrane region" description="Helical" evidence="2">
    <location>
        <begin position="228"/>
        <end position="255"/>
    </location>
</feature>
<evidence type="ECO:0000256" key="2">
    <source>
        <dbReference type="SAM" id="Phobius"/>
    </source>
</evidence>
<feature type="coiled-coil region" evidence="1">
    <location>
        <begin position="168"/>
        <end position="220"/>
    </location>
</feature>
<dbReference type="Proteomes" id="UP001204621">
    <property type="component" value="Unassembled WGS sequence"/>
</dbReference>
<sequence>MSLLVPSPLLLQAGDSKDAQRFLLASREWLDLQTRVQAVLALPSDIGEYQERYGDASSGTQMKDCFDAMHRLQQTANCYGSPTGLRAKIIKDPGFLANATRPSNDAFSATVWTLQRTHLDAFTIASTFKSIPDLAQGARPSDTVAGIKSLFMDQGQIISSMDRTIGQLNTLITEFQGLEQKLADAQDQMKTYTDRSSKTRVELDKEIGEIRATIADLEKERDAAYGKWLGLTIAACAVPAVIAIAGIAIMVILAVPTGGGSFAVGSAITGAGAALAGAALGTAAGIARTKYEDLCTRVQEEDEFLGKRICYRSDLGALDELMKFTLPSSTSVISQLGEVRDAWNGSIRELSSRVNDLSVANLTDSPWLNQGLMNDAAASWGRLDEALKAFVRGSFVDATLIDFGDPLPRDDAKWIQNFSARKAA</sequence>